<protein>
    <submittedName>
        <fullName evidence="1">Uncharacterized protein</fullName>
    </submittedName>
</protein>
<dbReference type="OrthoDB" id="8481117at2"/>
<evidence type="ECO:0000313" key="1">
    <source>
        <dbReference type="EMBL" id="ALV08951.1"/>
    </source>
</evidence>
<dbReference type="AlphaFoldDB" id="A0A0U3LV33"/>
<keyword evidence="2" id="KW-1185">Reference proteome</keyword>
<sequence>MATYDLYGSPSEEFHQAKKVLESALEVKFKVRESEYHGGEYFQWGMSSGENFVLKRNLDPIDGDPAEISFPVYNTLLYLNNTPRSKELQEKIRQRASGFVALRHEDLA</sequence>
<dbReference type="EMBL" id="CP013729">
    <property type="protein sequence ID" value="ALV08951.1"/>
    <property type="molecule type" value="Genomic_DNA"/>
</dbReference>
<proteinExistence type="predicted"/>
<accession>A0A0U3LV33</accession>
<dbReference type="RefSeq" id="WP_147307201.1">
    <property type="nucleotide sequence ID" value="NZ_CP013729.1"/>
</dbReference>
<dbReference type="KEGG" id="rdp:RD2015_4510"/>
<organism evidence="1 2">
    <name type="scientific">Roseateles depolymerans</name>
    <dbReference type="NCBI Taxonomy" id="76731"/>
    <lineage>
        <taxon>Bacteria</taxon>
        <taxon>Pseudomonadati</taxon>
        <taxon>Pseudomonadota</taxon>
        <taxon>Betaproteobacteria</taxon>
        <taxon>Burkholderiales</taxon>
        <taxon>Sphaerotilaceae</taxon>
        <taxon>Roseateles</taxon>
    </lineage>
</organism>
<evidence type="ECO:0000313" key="2">
    <source>
        <dbReference type="Proteomes" id="UP000060699"/>
    </source>
</evidence>
<gene>
    <name evidence="1" type="ORF">RD2015_4510</name>
</gene>
<dbReference type="Proteomes" id="UP000060699">
    <property type="component" value="Chromosome"/>
</dbReference>
<name>A0A0U3LV33_9BURK</name>
<reference evidence="1 2" key="1">
    <citation type="submission" date="2015-12" db="EMBL/GenBank/DDBJ databases">
        <title>Complete genome of Roseateles depolymerans KCTC 42856.</title>
        <authorList>
            <person name="Kim K.M."/>
        </authorList>
    </citation>
    <scope>NUCLEOTIDE SEQUENCE [LARGE SCALE GENOMIC DNA]</scope>
    <source>
        <strain evidence="1 2">KCTC 42856</strain>
    </source>
</reference>